<accession>A0A3S4W5H7</accession>
<evidence type="ECO:0000313" key="2">
    <source>
        <dbReference type="EMBL" id="VEH69214.1"/>
    </source>
</evidence>
<sequence length="487" mass="52254">MRRRTLLITAGTVSVSPVLEACTSPSRKDPAPTPPPGPDAIPYKFTERPSWPGTNISVSIKAARDRYLCSDVAVDELRDVFASGHCPVIVDVAGPTTRAVTLDETGAWTTKEVALTGRYDKGKDNIKAPTKLWVGPALLDETHAYLVLGVLAQQGDDTSTTSADDTTTCPVIMLKIRLSDGSVAASATVSDRFFAKEVSGMHLSFSTDRTALLLAGDNGGRQSSATQKSNPDYVALRLNAEDLSIQFDAHSILNSKRTTSITSYGQAIGSKYATSPSEMIIFLADGRHEFVKKNDHPIMVRDGWYYYGYGDLGPDKRTRARNLASNETVELQGTWEKEVGNGVSWPSITSDGQAIISGTEHAERDRTNQLIIRLPGAASPTLSWKAGDQKIPEGASVLGDVLYTCYDPDDSESTSNHHIDLTSLATGEKITETEGPGSALLSGVRDVVTPWGIANYFGFYAATAWIDHTPTAGSPSPSTPQPTSPKS</sequence>
<dbReference type="AlphaFoldDB" id="A0A3S4W5H7"/>
<protein>
    <submittedName>
        <fullName evidence="2">Uncharacterized protein</fullName>
    </submittedName>
</protein>
<proteinExistence type="predicted"/>
<organism evidence="2 3">
    <name type="scientific">Arachnia propionica</name>
    <dbReference type="NCBI Taxonomy" id="1750"/>
    <lineage>
        <taxon>Bacteria</taxon>
        <taxon>Bacillati</taxon>
        <taxon>Actinomycetota</taxon>
        <taxon>Actinomycetes</taxon>
        <taxon>Propionibacteriales</taxon>
        <taxon>Propionibacteriaceae</taxon>
        <taxon>Arachnia</taxon>
    </lineage>
</organism>
<dbReference type="Proteomes" id="UP000273044">
    <property type="component" value="Chromosome"/>
</dbReference>
<gene>
    <name evidence="2" type="ORF">NCTC12967_00478</name>
</gene>
<reference evidence="2 3" key="1">
    <citation type="submission" date="2018-12" db="EMBL/GenBank/DDBJ databases">
        <authorList>
            <consortium name="Pathogen Informatics"/>
        </authorList>
    </citation>
    <scope>NUCLEOTIDE SEQUENCE [LARGE SCALE GENOMIC DNA]</scope>
    <source>
        <strain evidence="2 3">NCTC12967</strain>
    </source>
</reference>
<feature type="region of interest" description="Disordered" evidence="1">
    <location>
        <begin position="22"/>
        <end position="44"/>
    </location>
</feature>
<evidence type="ECO:0000256" key="1">
    <source>
        <dbReference type="SAM" id="MobiDB-lite"/>
    </source>
</evidence>
<keyword evidence="3" id="KW-1185">Reference proteome</keyword>
<evidence type="ECO:0000313" key="3">
    <source>
        <dbReference type="Proteomes" id="UP000273044"/>
    </source>
</evidence>
<dbReference type="EMBL" id="LR134406">
    <property type="protein sequence ID" value="VEH69214.1"/>
    <property type="molecule type" value="Genomic_DNA"/>
</dbReference>
<name>A0A3S4W5H7_9ACTN</name>